<dbReference type="RefSeq" id="WP_254758850.1">
    <property type="nucleotide sequence ID" value="NZ_JANCLT010000004.1"/>
</dbReference>
<reference evidence="2" key="1">
    <citation type="submission" date="2022-07" db="EMBL/GenBank/DDBJ databases">
        <authorList>
            <person name="Li W.-J."/>
            <person name="Deng Q.-Q."/>
        </authorList>
    </citation>
    <scope>NUCLEOTIDE SEQUENCE</scope>
    <source>
        <strain evidence="2">SYSU M60031</strain>
    </source>
</reference>
<evidence type="ECO:0000313" key="3">
    <source>
        <dbReference type="Proteomes" id="UP001156102"/>
    </source>
</evidence>
<keyword evidence="3" id="KW-1185">Reference proteome</keyword>
<dbReference type="Proteomes" id="UP001156102">
    <property type="component" value="Unassembled WGS sequence"/>
</dbReference>
<name>A0AA41X869_9BACI</name>
<dbReference type="InterPro" id="IPR002575">
    <property type="entry name" value="Aminoglycoside_PTrfase"/>
</dbReference>
<dbReference type="SUPFAM" id="SSF56112">
    <property type="entry name" value="Protein kinase-like (PK-like)"/>
    <property type="match status" value="1"/>
</dbReference>
<dbReference type="EMBL" id="JANCLT010000004">
    <property type="protein sequence ID" value="MCP8968943.1"/>
    <property type="molecule type" value="Genomic_DNA"/>
</dbReference>
<dbReference type="AlphaFoldDB" id="A0AA41X869"/>
<accession>A0AA41X869</accession>
<evidence type="ECO:0000313" key="2">
    <source>
        <dbReference type="EMBL" id="MCP8968943.1"/>
    </source>
</evidence>
<gene>
    <name evidence="2" type="ORF">NK662_10375</name>
</gene>
<protein>
    <submittedName>
        <fullName evidence="2">Aminoglycoside phosphotransferase family protein</fullName>
    </submittedName>
</protein>
<dbReference type="Pfam" id="PF01636">
    <property type="entry name" value="APH"/>
    <property type="match status" value="1"/>
</dbReference>
<evidence type="ECO:0000259" key="1">
    <source>
        <dbReference type="Pfam" id="PF01636"/>
    </source>
</evidence>
<sequence length="428" mass="48393">MKASVIISDKRGHHVRFVPSVEIEQEKAAVELLQQQVQRLCGLPVAIGRELCRHEAADGEVFSLYEAFAAEHAGQWHKRGDLQIMPNCEAHRPALQAWLAEKKPPELRAPWFQAGWHEKAWAWGEQAVLHAGRQLTGELVQLKASDFSFVQRMGTNAGDVYLKATGTAARHEAALTRHLAGLHANTAAVLDTQETEGWLLMPGLGGTPLRGQTDHALWQGALRAYAQLQVAEAAQVEKLLTMGVPDRRIPVLKRDIREHLADMCATGLAEEEAKQVLDLQEELLDMCDQLIAIGLPDSIEHGDLHSANIRIVDGQPFFFDWGDASITHPFFSTRIFWHALDELIASEAEWLDMVNRFRPYYLEAWKEFAEEDKLKQALLITDQLACVQRALSWHLYLTPSREDQAESYRRPSQWLQLLLEHRALVRQS</sequence>
<proteinExistence type="predicted"/>
<feature type="domain" description="Aminoglycoside phosphotransferase" evidence="1">
    <location>
        <begin position="158"/>
        <end position="331"/>
    </location>
</feature>
<comment type="caution">
    <text evidence="2">The sequence shown here is derived from an EMBL/GenBank/DDBJ whole genome shotgun (WGS) entry which is preliminary data.</text>
</comment>
<organism evidence="2 3">
    <name type="scientific">Ectobacillus ponti</name>
    <dbReference type="NCBI Taxonomy" id="2961894"/>
    <lineage>
        <taxon>Bacteria</taxon>
        <taxon>Bacillati</taxon>
        <taxon>Bacillota</taxon>
        <taxon>Bacilli</taxon>
        <taxon>Bacillales</taxon>
        <taxon>Bacillaceae</taxon>
        <taxon>Ectobacillus</taxon>
    </lineage>
</organism>
<dbReference type="InterPro" id="IPR011009">
    <property type="entry name" value="Kinase-like_dom_sf"/>
</dbReference>